<protein>
    <submittedName>
        <fullName evidence="1">Uncharacterized protein</fullName>
    </submittedName>
</protein>
<gene>
    <name evidence="1" type="ORF">KDAU_40200</name>
</gene>
<dbReference type="EMBL" id="BIFQ01000001">
    <property type="protein sequence ID" value="GCE06691.1"/>
    <property type="molecule type" value="Genomic_DNA"/>
</dbReference>
<evidence type="ECO:0000313" key="1">
    <source>
        <dbReference type="EMBL" id="GCE06691.1"/>
    </source>
</evidence>
<reference evidence="2" key="1">
    <citation type="submission" date="2018-12" db="EMBL/GenBank/DDBJ databases">
        <title>Tengunoibacter tsumagoiensis gen. nov., sp. nov., Dictyobacter kobayashii sp. nov., D. alpinus sp. nov., and D. joshuensis sp. nov. and description of Dictyobacteraceae fam. nov. within the order Ktedonobacterales isolated from Tengu-no-mugimeshi.</title>
        <authorList>
            <person name="Wang C.M."/>
            <person name="Zheng Y."/>
            <person name="Sakai Y."/>
            <person name="Toyoda A."/>
            <person name="Minakuchi Y."/>
            <person name="Abe K."/>
            <person name="Yokota A."/>
            <person name="Yabe S."/>
        </authorList>
    </citation>
    <scope>NUCLEOTIDE SEQUENCE [LARGE SCALE GENOMIC DNA]</scope>
    <source>
        <strain evidence="2">S-27</strain>
    </source>
</reference>
<keyword evidence="2" id="KW-1185">Reference proteome</keyword>
<organism evidence="1 2">
    <name type="scientific">Dictyobacter aurantiacus</name>
    <dbReference type="NCBI Taxonomy" id="1936993"/>
    <lineage>
        <taxon>Bacteria</taxon>
        <taxon>Bacillati</taxon>
        <taxon>Chloroflexota</taxon>
        <taxon>Ktedonobacteria</taxon>
        <taxon>Ktedonobacterales</taxon>
        <taxon>Dictyobacteraceae</taxon>
        <taxon>Dictyobacter</taxon>
    </lineage>
</organism>
<accession>A0A401ZIK4</accession>
<evidence type="ECO:0000313" key="2">
    <source>
        <dbReference type="Proteomes" id="UP000287224"/>
    </source>
</evidence>
<name>A0A401ZIK4_9CHLR</name>
<comment type="caution">
    <text evidence="1">The sequence shown here is derived from an EMBL/GenBank/DDBJ whole genome shotgun (WGS) entry which is preliminary data.</text>
</comment>
<dbReference type="Proteomes" id="UP000287224">
    <property type="component" value="Unassembled WGS sequence"/>
</dbReference>
<sequence>MGMNALLEVVAKSCLLRLSTLYLSIYYRCVLLPARLILVVRFYVQGYDFTCWNLQQLFL</sequence>
<proteinExistence type="predicted"/>
<dbReference type="AlphaFoldDB" id="A0A401ZIK4"/>